<dbReference type="Pfam" id="PF12833">
    <property type="entry name" value="HTH_18"/>
    <property type="match status" value="1"/>
</dbReference>
<name>A0A931N9N0_9BURK</name>
<dbReference type="EMBL" id="JAEDAL010000001">
    <property type="protein sequence ID" value="MBH9551538.1"/>
    <property type="molecule type" value="Genomic_DNA"/>
</dbReference>
<dbReference type="RefSeq" id="WP_198099147.1">
    <property type="nucleotide sequence ID" value="NZ_JAEDAL010000001.1"/>
</dbReference>
<evidence type="ECO:0000313" key="7">
    <source>
        <dbReference type="Proteomes" id="UP000620139"/>
    </source>
</evidence>
<evidence type="ECO:0000256" key="3">
    <source>
        <dbReference type="ARBA" id="ARBA00023163"/>
    </source>
</evidence>
<feature type="domain" description="HTH araC/xylS-type" evidence="5">
    <location>
        <begin position="245"/>
        <end position="335"/>
    </location>
</feature>
<evidence type="ECO:0000256" key="2">
    <source>
        <dbReference type="ARBA" id="ARBA00023125"/>
    </source>
</evidence>
<feature type="transmembrane region" description="Helical" evidence="4">
    <location>
        <begin position="105"/>
        <end position="124"/>
    </location>
</feature>
<dbReference type="SMART" id="SM00342">
    <property type="entry name" value="HTH_ARAC"/>
    <property type="match status" value="1"/>
</dbReference>
<keyword evidence="3" id="KW-0804">Transcription</keyword>
<dbReference type="GO" id="GO:0043565">
    <property type="term" value="F:sequence-specific DNA binding"/>
    <property type="evidence" value="ECO:0007669"/>
    <property type="project" value="InterPro"/>
</dbReference>
<dbReference type="Gene3D" id="1.10.10.60">
    <property type="entry name" value="Homeodomain-like"/>
    <property type="match status" value="1"/>
</dbReference>
<dbReference type="GO" id="GO:0003700">
    <property type="term" value="F:DNA-binding transcription factor activity"/>
    <property type="evidence" value="ECO:0007669"/>
    <property type="project" value="InterPro"/>
</dbReference>
<dbReference type="InterPro" id="IPR009057">
    <property type="entry name" value="Homeodomain-like_sf"/>
</dbReference>
<dbReference type="SUPFAM" id="SSF46689">
    <property type="entry name" value="Homeodomain-like"/>
    <property type="match status" value="1"/>
</dbReference>
<protein>
    <submittedName>
        <fullName evidence="6">AraC family transcriptional regulator</fullName>
    </submittedName>
</protein>
<dbReference type="PROSITE" id="PS01124">
    <property type="entry name" value="HTH_ARAC_FAMILY_2"/>
    <property type="match status" value="1"/>
</dbReference>
<sequence>MIDSLMGLLAVQSLLLAAWLLSQRLMLPLAAWLGVLALHMGANLAAPALGLTGLTQSLGLLHGPLLWLWVRHLVRAQALGAPAAVHLLPAALPPVAAGLGLQPPWALVAALQFFAYWSAALWALHRQRQQAAQLRAHAGADLRWLLALLWVLAGIAVLDALRLPLRALDLPGAAALQGLSLAGLLGCVYVLLWQGLRQPLRISALRVEELQALAPAPPPAPEGSDQERLRWQTLLVRWQQEKPFLDPELSLTALATLWQENPRQLSQRIQQFAPAPHFRDFVNRARVEWVCDQLAQGRRDKLLTLQLEAGFNSKSVFNEAFKRYTGTSPSAYRAQVQGPET</sequence>
<feature type="transmembrane region" description="Helical" evidence="4">
    <location>
        <begin position="175"/>
        <end position="196"/>
    </location>
</feature>
<dbReference type="Proteomes" id="UP000620139">
    <property type="component" value="Unassembled WGS sequence"/>
</dbReference>
<organism evidence="6 7">
    <name type="scientific">Inhella gelatinilytica</name>
    <dbReference type="NCBI Taxonomy" id="2795030"/>
    <lineage>
        <taxon>Bacteria</taxon>
        <taxon>Pseudomonadati</taxon>
        <taxon>Pseudomonadota</taxon>
        <taxon>Betaproteobacteria</taxon>
        <taxon>Burkholderiales</taxon>
        <taxon>Sphaerotilaceae</taxon>
        <taxon>Inhella</taxon>
    </lineage>
</organism>
<dbReference type="PANTHER" id="PTHR43280">
    <property type="entry name" value="ARAC-FAMILY TRANSCRIPTIONAL REGULATOR"/>
    <property type="match status" value="1"/>
</dbReference>
<keyword evidence="7" id="KW-1185">Reference proteome</keyword>
<proteinExistence type="predicted"/>
<dbReference type="PANTHER" id="PTHR43280:SF2">
    <property type="entry name" value="HTH-TYPE TRANSCRIPTIONAL REGULATOR EXSA"/>
    <property type="match status" value="1"/>
</dbReference>
<dbReference type="InterPro" id="IPR018060">
    <property type="entry name" value="HTH_AraC"/>
</dbReference>
<reference evidence="6" key="1">
    <citation type="submission" date="2020-12" db="EMBL/GenBank/DDBJ databases">
        <title>The genome sequence of Inhella sp. 4Y17.</title>
        <authorList>
            <person name="Liu Y."/>
        </authorList>
    </citation>
    <scope>NUCLEOTIDE SEQUENCE</scope>
    <source>
        <strain evidence="6">4Y10</strain>
    </source>
</reference>
<dbReference type="AlphaFoldDB" id="A0A931N9N0"/>
<accession>A0A931N9N0</accession>
<keyword evidence="1" id="KW-0805">Transcription regulation</keyword>
<keyword evidence="2" id="KW-0238">DNA-binding</keyword>
<keyword evidence="4" id="KW-0812">Transmembrane</keyword>
<evidence type="ECO:0000259" key="5">
    <source>
        <dbReference type="PROSITE" id="PS01124"/>
    </source>
</evidence>
<comment type="caution">
    <text evidence="6">The sequence shown here is derived from an EMBL/GenBank/DDBJ whole genome shotgun (WGS) entry which is preliminary data.</text>
</comment>
<gene>
    <name evidence="6" type="ORF">I7X43_01645</name>
</gene>
<keyword evidence="4" id="KW-1133">Transmembrane helix</keyword>
<evidence type="ECO:0000256" key="4">
    <source>
        <dbReference type="SAM" id="Phobius"/>
    </source>
</evidence>
<feature type="transmembrane region" description="Helical" evidence="4">
    <location>
        <begin position="144"/>
        <end position="163"/>
    </location>
</feature>
<evidence type="ECO:0000256" key="1">
    <source>
        <dbReference type="ARBA" id="ARBA00023015"/>
    </source>
</evidence>
<keyword evidence="4" id="KW-0472">Membrane</keyword>
<evidence type="ECO:0000313" key="6">
    <source>
        <dbReference type="EMBL" id="MBH9551538.1"/>
    </source>
</evidence>